<organism evidence="2 3">
    <name type="scientific">Lichenicola cladoniae</name>
    <dbReference type="NCBI Taxonomy" id="1484109"/>
    <lineage>
        <taxon>Bacteria</taxon>
        <taxon>Pseudomonadati</taxon>
        <taxon>Pseudomonadota</taxon>
        <taxon>Alphaproteobacteria</taxon>
        <taxon>Acetobacterales</taxon>
        <taxon>Acetobacteraceae</taxon>
        <taxon>Lichenicola</taxon>
    </lineage>
</organism>
<sequence length="353" mass="39137">MKDIAISNGLESLPLLDTVLWSYRLLLGRNPEDLEELSRHFTSQVSFSEIRQRFLQSQEFENKVVRRRRSKIDQALLDDFPPYNGPGLDGSFYDFIGTRTRCSYLPAVYAGASGLVEGPPGTERFGLHEPAEWEGTLRSVLEAGSRFVAVELGAGWGPWLVAGARAAQRRGIQDIRLAGVEGASSHYDFMLQHFRDNGLDPASHLLFNAVAGVHDGIARFPKLVHPSSNWGAEANFEQGQSLEQFEEVESISIATLLAKLPKVDLLHCDIQGAEADVLLASGDLLSQQVSRIVVGTHGRVIEGRLMEFFGANNWTLEHDSACRFNQDATGKLQLAADGVQVWRNNRSQQDMMM</sequence>
<gene>
    <name evidence="2" type="ORF">HN018_08990</name>
</gene>
<reference evidence="2 3" key="1">
    <citation type="journal article" date="2014" name="World J. Microbiol. Biotechnol.">
        <title>Biodiversity and physiological characteristics of Antarctic and Arctic lichens-associated bacteria.</title>
        <authorList>
            <person name="Lee Y.M."/>
            <person name="Kim E.H."/>
            <person name="Lee H.K."/>
            <person name="Hong S.G."/>
        </authorList>
    </citation>
    <scope>NUCLEOTIDE SEQUENCE [LARGE SCALE GENOMIC DNA]</scope>
    <source>
        <strain evidence="2 3">PAMC 26569</strain>
    </source>
</reference>
<dbReference type="EMBL" id="CP053708">
    <property type="protein sequence ID" value="QKE90163.1"/>
    <property type="molecule type" value="Genomic_DNA"/>
</dbReference>
<name>A0A6M8HNZ6_9PROT</name>
<evidence type="ECO:0000313" key="3">
    <source>
        <dbReference type="Proteomes" id="UP000500767"/>
    </source>
</evidence>
<dbReference type="InterPro" id="IPR029063">
    <property type="entry name" value="SAM-dependent_MTases_sf"/>
</dbReference>
<accession>A0A6M8HNZ6</accession>
<dbReference type="Proteomes" id="UP000500767">
    <property type="component" value="Chromosome"/>
</dbReference>
<dbReference type="Pfam" id="PF05050">
    <property type="entry name" value="Methyltransf_21"/>
    <property type="match status" value="1"/>
</dbReference>
<dbReference type="InterPro" id="IPR006342">
    <property type="entry name" value="FkbM_mtfrase"/>
</dbReference>
<protein>
    <recommendedName>
        <fullName evidence="1">Methyltransferase FkbM domain-containing protein</fullName>
    </recommendedName>
</protein>
<dbReference type="Gene3D" id="3.40.50.150">
    <property type="entry name" value="Vaccinia Virus protein VP39"/>
    <property type="match status" value="1"/>
</dbReference>
<dbReference type="KEGG" id="lck:HN018_08990"/>
<proteinExistence type="predicted"/>
<dbReference type="AlphaFoldDB" id="A0A6M8HNZ6"/>
<feature type="domain" description="Methyltransferase FkbM" evidence="1">
    <location>
        <begin position="227"/>
        <end position="289"/>
    </location>
</feature>
<dbReference type="RefSeq" id="WP_171835885.1">
    <property type="nucleotide sequence ID" value="NZ_CP053708.1"/>
</dbReference>
<dbReference type="SUPFAM" id="SSF53335">
    <property type="entry name" value="S-adenosyl-L-methionine-dependent methyltransferases"/>
    <property type="match status" value="1"/>
</dbReference>
<evidence type="ECO:0000259" key="1">
    <source>
        <dbReference type="Pfam" id="PF05050"/>
    </source>
</evidence>
<evidence type="ECO:0000313" key="2">
    <source>
        <dbReference type="EMBL" id="QKE90163.1"/>
    </source>
</evidence>
<keyword evidence="3" id="KW-1185">Reference proteome</keyword>